<dbReference type="InterPro" id="IPR050090">
    <property type="entry name" value="Tyrosine_recombinase_XerCD"/>
</dbReference>
<accession>A0A6P1CWR2</accession>
<protein>
    <submittedName>
        <fullName evidence="5">Tyrosine-type recombinase/integrase</fullName>
    </submittedName>
</protein>
<comment type="similarity">
    <text evidence="1">Belongs to the 'phage' integrase family.</text>
</comment>
<dbReference type="RefSeq" id="WP_163847519.1">
    <property type="nucleotide sequence ID" value="NZ_JADLPP010000007.1"/>
</dbReference>
<dbReference type="SUPFAM" id="SSF56349">
    <property type="entry name" value="DNA breaking-rejoining enzymes"/>
    <property type="match status" value="1"/>
</dbReference>
<evidence type="ECO:0000256" key="3">
    <source>
        <dbReference type="ARBA" id="ARBA00023172"/>
    </source>
</evidence>
<dbReference type="Gene3D" id="1.10.150.130">
    <property type="match status" value="1"/>
</dbReference>
<dbReference type="InterPro" id="IPR010998">
    <property type="entry name" value="Integrase_recombinase_N"/>
</dbReference>
<dbReference type="EMBL" id="JAAGVB010000062">
    <property type="protein sequence ID" value="NEW36103.1"/>
    <property type="molecule type" value="Genomic_DNA"/>
</dbReference>
<evidence type="ECO:0000313" key="6">
    <source>
        <dbReference type="Proteomes" id="UP000471166"/>
    </source>
</evidence>
<dbReference type="InterPro" id="IPR011010">
    <property type="entry name" value="DNA_brk_join_enz"/>
</dbReference>
<evidence type="ECO:0000256" key="1">
    <source>
        <dbReference type="ARBA" id="ARBA00008857"/>
    </source>
</evidence>
<name>A0A6P1CWR2_9NOCA</name>
<proteinExistence type="inferred from homology"/>
<dbReference type="PANTHER" id="PTHR30349">
    <property type="entry name" value="PHAGE INTEGRASE-RELATED"/>
    <property type="match status" value="1"/>
</dbReference>
<dbReference type="GO" id="GO:0003677">
    <property type="term" value="F:DNA binding"/>
    <property type="evidence" value="ECO:0007669"/>
    <property type="project" value="UniProtKB-KW"/>
</dbReference>
<dbReference type="GO" id="GO:0006310">
    <property type="term" value="P:DNA recombination"/>
    <property type="evidence" value="ECO:0007669"/>
    <property type="project" value="UniProtKB-KW"/>
</dbReference>
<sequence>MMTNDDVATALHLIARMGLRIEDLAAVAAAGAVSIPTFGEYIPIVRAAVPKTTSDTYDSYWRIIENFWPDRPISDPTATEIERLVHVHRGNAVRRSNSREGRAAVGNFLSAFRCLYKHAERDRLIHPLDNPAARVRKPRQLPSLRHALTVEQVQEIAHVAANGGNDPELDALIVRIHIETACRRNAAVRLEAQELDVRDCLVKLREKGGIVRWHPISPTLMDHLTQHIERRGGFDSTPRVLRYRNGSPISRRRYDTLSNRIRRNLPWAEALGVTAHWIRHTTITWVEREFGLAIARAFAGHIEPNSHPNATFTYVRPSLVELAEAVSVLTGEPHPLARAQRHPLAPRHRPYDMR</sequence>
<dbReference type="PROSITE" id="PS51898">
    <property type="entry name" value="TYR_RECOMBINASE"/>
    <property type="match status" value="1"/>
</dbReference>
<evidence type="ECO:0000259" key="4">
    <source>
        <dbReference type="PROSITE" id="PS51898"/>
    </source>
</evidence>
<dbReference type="GO" id="GO:0015074">
    <property type="term" value="P:DNA integration"/>
    <property type="evidence" value="ECO:0007669"/>
    <property type="project" value="InterPro"/>
</dbReference>
<keyword evidence="3" id="KW-0233">DNA recombination</keyword>
<feature type="domain" description="Tyr recombinase" evidence="4">
    <location>
        <begin position="143"/>
        <end position="327"/>
    </location>
</feature>
<keyword evidence="2" id="KW-0238">DNA-binding</keyword>
<evidence type="ECO:0000313" key="5">
    <source>
        <dbReference type="EMBL" id="NEW36103.1"/>
    </source>
</evidence>
<comment type="caution">
    <text evidence="5">The sequence shown here is derived from an EMBL/GenBank/DDBJ whole genome shotgun (WGS) entry which is preliminary data.</text>
</comment>
<dbReference type="Pfam" id="PF00589">
    <property type="entry name" value="Phage_integrase"/>
    <property type="match status" value="1"/>
</dbReference>
<dbReference type="InterPro" id="IPR002104">
    <property type="entry name" value="Integrase_catalytic"/>
</dbReference>
<evidence type="ECO:0000256" key="2">
    <source>
        <dbReference type="ARBA" id="ARBA00023125"/>
    </source>
</evidence>
<gene>
    <name evidence="5" type="ORF">GV791_26575</name>
</gene>
<dbReference type="PANTHER" id="PTHR30349:SF41">
    <property type="entry name" value="INTEGRASE_RECOMBINASE PROTEIN MJ0367-RELATED"/>
    <property type="match status" value="1"/>
</dbReference>
<dbReference type="Proteomes" id="UP000471166">
    <property type="component" value="Unassembled WGS sequence"/>
</dbReference>
<dbReference type="CDD" id="cd00397">
    <property type="entry name" value="DNA_BRE_C"/>
    <property type="match status" value="1"/>
</dbReference>
<dbReference type="Gene3D" id="1.10.443.10">
    <property type="entry name" value="Intergrase catalytic core"/>
    <property type="match status" value="1"/>
</dbReference>
<organism evidence="5 6">
    <name type="scientific">Nocardia cyriacigeorgica</name>
    <dbReference type="NCBI Taxonomy" id="135487"/>
    <lineage>
        <taxon>Bacteria</taxon>
        <taxon>Bacillati</taxon>
        <taxon>Actinomycetota</taxon>
        <taxon>Actinomycetes</taxon>
        <taxon>Mycobacteriales</taxon>
        <taxon>Nocardiaceae</taxon>
        <taxon>Nocardia</taxon>
    </lineage>
</organism>
<dbReference type="InterPro" id="IPR013762">
    <property type="entry name" value="Integrase-like_cat_sf"/>
</dbReference>
<dbReference type="AlphaFoldDB" id="A0A6P1CWR2"/>
<reference evidence="5 6" key="1">
    <citation type="submission" date="2020-01" db="EMBL/GenBank/DDBJ databases">
        <title>Genetics and antimicrobial susceptibilities of Nocardia species isolated from the soil; a comparison with species isolated from humans.</title>
        <authorList>
            <person name="Carrasco G."/>
            <person name="Monzon S."/>
            <person name="Sansegundo M."/>
            <person name="Garcia E."/>
            <person name="Garrido N."/>
            <person name="Medina M.J."/>
            <person name="Villalon P."/>
            <person name="Ramirez-Arocha A.C."/>
            <person name="Jimenez P."/>
            <person name="Cuesta I."/>
            <person name="Valdezate S."/>
        </authorList>
    </citation>
    <scope>NUCLEOTIDE SEQUENCE [LARGE SCALE GENOMIC DNA]</scope>
    <source>
        <strain evidence="5 6">CNM20110626</strain>
    </source>
</reference>